<dbReference type="InterPro" id="IPR008271">
    <property type="entry name" value="Ser/Thr_kinase_AS"/>
</dbReference>
<dbReference type="OrthoDB" id="539158at2759"/>
<comment type="catalytic activity">
    <reaction evidence="7">
        <text>L-threonyl-[protein] + ATP = O-phospho-L-threonyl-[protein] + ADP + H(+)</text>
        <dbReference type="Rhea" id="RHEA:46608"/>
        <dbReference type="Rhea" id="RHEA-COMP:11060"/>
        <dbReference type="Rhea" id="RHEA-COMP:11605"/>
        <dbReference type="ChEBI" id="CHEBI:15378"/>
        <dbReference type="ChEBI" id="CHEBI:30013"/>
        <dbReference type="ChEBI" id="CHEBI:30616"/>
        <dbReference type="ChEBI" id="CHEBI:61977"/>
        <dbReference type="ChEBI" id="CHEBI:456216"/>
        <dbReference type="EC" id="2.7.11.1"/>
    </reaction>
</comment>
<dbReference type="EC" id="2.7.11.1" evidence="1"/>
<dbReference type="InterPro" id="IPR017441">
    <property type="entry name" value="Protein_kinase_ATP_BS"/>
</dbReference>
<keyword evidence="3" id="KW-0808">Transferase</keyword>
<dbReference type="InterPro" id="IPR050236">
    <property type="entry name" value="Ser_Thr_kinase_AGC"/>
</dbReference>
<feature type="binding site" evidence="9">
    <location>
        <position position="40"/>
    </location>
    <ligand>
        <name>ATP</name>
        <dbReference type="ChEBI" id="CHEBI:30616"/>
    </ligand>
</feature>
<evidence type="ECO:0000256" key="6">
    <source>
        <dbReference type="ARBA" id="ARBA00022840"/>
    </source>
</evidence>
<dbReference type="Proteomes" id="UP000324800">
    <property type="component" value="Unassembled WGS sequence"/>
</dbReference>
<dbReference type="EMBL" id="SNRW01018642">
    <property type="protein sequence ID" value="KAA6367139.1"/>
    <property type="molecule type" value="Genomic_DNA"/>
</dbReference>
<keyword evidence="4 9" id="KW-0547">Nucleotide-binding</keyword>
<comment type="similarity">
    <text evidence="10">Belongs to the protein kinase superfamily.</text>
</comment>
<dbReference type="Gene3D" id="1.10.510.10">
    <property type="entry name" value="Transferase(Phosphotransferase) domain 1"/>
    <property type="match status" value="1"/>
</dbReference>
<reference evidence="12 13" key="1">
    <citation type="submission" date="2019-03" db="EMBL/GenBank/DDBJ databases">
        <title>Single cell metagenomics reveals metabolic interactions within the superorganism composed of flagellate Streblomastix strix and complex community of Bacteroidetes bacteria on its surface.</title>
        <authorList>
            <person name="Treitli S.C."/>
            <person name="Kolisko M."/>
            <person name="Husnik F."/>
            <person name="Keeling P."/>
            <person name="Hampl V."/>
        </authorList>
    </citation>
    <scope>NUCLEOTIDE SEQUENCE [LARGE SCALE GENOMIC DNA]</scope>
    <source>
        <strain evidence="12">ST1C</strain>
    </source>
</reference>
<evidence type="ECO:0000313" key="13">
    <source>
        <dbReference type="Proteomes" id="UP000324800"/>
    </source>
</evidence>
<evidence type="ECO:0000256" key="4">
    <source>
        <dbReference type="ARBA" id="ARBA00022741"/>
    </source>
</evidence>
<dbReference type="InterPro" id="IPR011009">
    <property type="entry name" value="Kinase-like_dom_sf"/>
</dbReference>
<evidence type="ECO:0000256" key="5">
    <source>
        <dbReference type="ARBA" id="ARBA00022777"/>
    </source>
</evidence>
<evidence type="ECO:0000259" key="11">
    <source>
        <dbReference type="PROSITE" id="PS50011"/>
    </source>
</evidence>
<comment type="catalytic activity">
    <reaction evidence="8">
        <text>L-seryl-[protein] + ATP = O-phospho-L-seryl-[protein] + ADP + H(+)</text>
        <dbReference type="Rhea" id="RHEA:17989"/>
        <dbReference type="Rhea" id="RHEA-COMP:9863"/>
        <dbReference type="Rhea" id="RHEA-COMP:11604"/>
        <dbReference type="ChEBI" id="CHEBI:15378"/>
        <dbReference type="ChEBI" id="CHEBI:29999"/>
        <dbReference type="ChEBI" id="CHEBI:30616"/>
        <dbReference type="ChEBI" id="CHEBI:83421"/>
        <dbReference type="ChEBI" id="CHEBI:456216"/>
        <dbReference type="EC" id="2.7.11.1"/>
    </reaction>
</comment>
<dbReference type="PROSITE" id="PS00107">
    <property type="entry name" value="PROTEIN_KINASE_ATP"/>
    <property type="match status" value="1"/>
</dbReference>
<dbReference type="AlphaFoldDB" id="A0A5J4U9P6"/>
<organism evidence="12 13">
    <name type="scientific">Streblomastix strix</name>
    <dbReference type="NCBI Taxonomy" id="222440"/>
    <lineage>
        <taxon>Eukaryota</taxon>
        <taxon>Metamonada</taxon>
        <taxon>Preaxostyla</taxon>
        <taxon>Oxymonadida</taxon>
        <taxon>Streblomastigidae</taxon>
        <taxon>Streblomastix</taxon>
    </lineage>
</organism>
<dbReference type="PANTHER" id="PTHR24356">
    <property type="entry name" value="SERINE/THREONINE-PROTEIN KINASE"/>
    <property type="match status" value="1"/>
</dbReference>
<evidence type="ECO:0000256" key="7">
    <source>
        <dbReference type="ARBA" id="ARBA00047899"/>
    </source>
</evidence>
<proteinExistence type="inferred from homology"/>
<dbReference type="PROSITE" id="PS00108">
    <property type="entry name" value="PROTEIN_KINASE_ST"/>
    <property type="match status" value="1"/>
</dbReference>
<dbReference type="GO" id="GO:0004674">
    <property type="term" value="F:protein serine/threonine kinase activity"/>
    <property type="evidence" value="ECO:0007669"/>
    <property type="project" value="UniProtKB-KW"/>
</dbReference>
<accession>A0A5J4U9P6</accession>
<dbReference type="PROSITE" id="PS50011">
    <property type="entry name" value="PROTEIN_KINASE_DOM"/>
    <property type="match status" value="1"/>
</dbReference>
<feature type="non-terminal residue" evidence="12">
    <location>
        <position position="198"/>
    </location>
</feature>
<evidence type="ECO:0000256" key="3">
    <source>
        <dbReference type="ARBA" id="ARBA00022679"/>
    </source>
</evidence>
<sequence>MEELELLKSQGFQVLRPLGQGAYANVFLVNHQQLGEMAAKVMKNEDFNEKEWEAAGIFDKDPPNSRPFIVRNIRAKQFDKMTVLLIDYANLGSLYDLMQTDQNLPTQYVRAIMNQILVGLRYIHSRGLIHRDIKGGNILLHNPIGSGRVILKIADFGVAKTKTGNGVNIQVTVIGTEPYMAPEFILGDGQEKVIADAK</sequence>
<keyword evidence="2 10" id="KW-0723">Serine/threonine-protein kinase</keyword>
<evidence type="ECO:0000256" key="10">
    <source>
        <dbReference type="RuleBase" id="RU000304"/>
    </source>
</evidence>
<evidence type="ECO:0000256" key="8">
    <source>
        <dbReference type="ARBA" id="ARBA00048679"/>
    </source>
</evidence>
<dbReference type="SUPFAM" id="SSF56112">
    <property type="entry name" value="Protein kinase-like (PK-like)"/>
    <property type="match status" value="1"/>
</dbReference>
<keyword evidence="6 9" id="KW-0067">ATP-binding</keyword>
<dbReference type="SMART" id="SM00220">
    <property type="entry name" value="S_TKc"/>
    <property type="match status" value="1"/>
</dbReference>
<protein>
    <recommendedName>
        <fullName evidence="1">non-specific serine/threonine protein kinase</fullName>
        <ecNumber evidence="1">2.7.11.1</ecNumber>
    </recommendedName>
</protein>
<evidence type="ECO:0000256" key="1">
    <source>
        <dbReference type="ARBA" id="ARBA00012513"/>
    </source>
</evidence>
<evidence type="ECO:0000313" key="12">
    <source>
        <dbReference type="EMBL" id="KAA6367139.1"/>
    </source>
</evidence>
<dbReference type="InterPro" id="IPR000719">
    <property type="entry name" value="Prot_kinase_dom"/>
</dbReference>
<dbReference type="Pfam" id="PF00069">
    <property type="entry name" value="Pkinase"/>
    <property type="match status" value="1"/>
</dbReference>
<comment type="caution">
    <text evidence="12">The sequence shown here is derived from an EMBL/GenBank/DDBJ whole genome shotgun (WGS) entry which is preliminary data.</text>
</comment>
<dbReference type="PANTHER" id="PTHR24356:SF1">
    <property type="entry name" value="SERINE_THREONINE-PROTEIN KINASE GREATWALL"/>
    <property type="match status" value="1"/>
</dbReference>
<evidence type="ECO:0000256" key="2">
    <source>
        <dbReference type="ARBA" id="ARBA00022527"/>
    </source>
</evidence>
<feature type="domain" description="Protein kinase" evidence="11">
    <location>
        <begin position="12"/>
        <end position="198"/>
    </location>
</feature>
<keyword evidence="5" id="KW-0418">Kinase</keyword>
<dbReference type="GO" id="GO:0005524">
    <property type="term" value="F:ATP binding"/>
    <property type="evidence" value="ECO:0007669"/>
    <property type="project" value="UniProtKB-UniRule"/>
</dbReference>
<evidence type="ECO:0000256" key="9">
    <source>
        <dbReference type="PROSITE-ProRule" id="PRU10141"/>
    </source>
</evidence>
<name>A0A5J4U9P6_9EUKA</name>
<gene>
    <name evidence="12" type="ORF">EZS28_037335</name>
</gene>